<sequence length="419" mass="46316">MGGTVERLVAAVRDGDADEVRASLEAGADPDTVDGTDGLPVLCRAVAAYDEPVVEALLEAGADPLRPLPDGTTPLLRAVDGGSHHMVDALATHRAPLPAPVRQELLARARHWAETDVEAELRRVTGLTGPVERVRVEDDEVGWWCEQVTLGGVTVRDEHRAVLTSMEARYGIRTHFDDLAARALAHPDRGHVVWSEVVFTLGRRVDEETWQWSRDLLNHPDRSHRLLGADLLLSLIFGDIVTGRQPFWNRGRELVPWAEEEQDPEVLAVVLHAMTHDNAPEIEAVGLSHLTHPDPAVRALIPETLEQSEDGRPLVRPESLTAVLTLARDPDPFVREAVCHWLAHHRAGEPEVGDALAALTHDELQSIRIGAVSGLAWRDDPRCVEAEHRIGPLDKALPFDERLLDVSRYQRRQEASESL</sequence>
<dbReference type="RefSeq" id="WP_003990828.1">
    <property type="nucleotide sequence ID" value="NZ_GG657757.1"/>
</dbReference>
<dbReference type="PANTHER" id="PTHR24171">
    <property type="entry name" value="ANKYRIN REPEAT DOMAIN-CONTAINING PROTEIN 39-RELATED"/>
    <property type="match status" value="1"/>
</dbReference>
<proteinExistence type="predicted"/>
<keyword evidence="2" id="KW-0040">ANK repeat</keyword>
<dbReference type="Gene3D" id="1.25.40.20">
    <property type="entry name" value="Ankyrin repeat-containing domain"/>
    <property type="match status" value="1"/>
</dbReference>
<keyword evidence="1" id="KW-0677">Repeat</keyword>
<dbReference type="STRING" id="591159.SSQG_03234"/>
<dbReference type="EMBL" id="GG657757">
    <property type="protein sequence ID" value="EFL32716.1"/>
    <property type="molecule type" value="Genomic_DNA"/>
</dbReference>
<name>D9XFL3_STRVT</name>
<dbReference type="InterPro" id="IPR011989">
    <property type="entry name" value="ARM-like"/>
</dbReference>
<reference evidence="4" key="1">
    <citation type="submission" date="2009-02" db="EMBL/GenBank/DDBJ databases">
        <title>Annotation of Streptomyces viridochromogenes strain DSM 40736.</title>
        <authorList>
            <consortium name="The Broad Institute Genome Sequencing Platform"/>
            <consortium name="Broad Institute Microbial Sequencing Center"/>
            <person name="Fischbach M."/>
            <person name="Godfrey P."/>
            <person name="Ward D."/>
            <person name="Young S."/>
            <person name="Zeng Q."/>
            <person name="Koehrsen M."/>
            <person name="Alvarado L."/>
            <person name="Berlin A.M."/>
            <person name="Bochicchio J."/>
            <person name="Borenstein D."/>
            <person name="Chapman S.B."/>
            <person name="Chen Z."/>
            <person name="Engels R."/>
            <person name="Freedman E."/>
            <person name="Gellesch M."/>
            <person name="Goldberg J."/>
            <person name="Griggs A."/>
            <person name="Gujja S."/>
            <person name="Heilman E.R."/>
            <person name="Heiman D.I."/>
            <person name="Hepburn T.A."/>
            <person name="Howarth C."/>
            <person name="Jen D."/>
            <person name="Larson L."/>
            <person name="Lewis B."/>
            <person name="Mehta T."/>
            <person name="Park D."/>
            <person name="Pearson M."/>
            <person name="Richards J."/>
            <person name="Roberts A."/>
            <person name="Saif S."/>
            <person name="Shea T.D."/>
            <person name="Shenoy N."/>
            <person name="Sisk P."/>
            <person name="Stolte C."/>
            <person name="Sykes S.N."/>
            <person name="Thomson T."/>
            <person name="Walk T."/>
            <person name="White J."/>
            <person name="Yandava C."/>
            <person name="Straight P."/>
            <person name="Clardy J."/>
            <person name="Hung D."/>
            <person name="Kolter R."/>
            <person name="Mekalanos J."/>
            <person name="Walker S."/>
            <person name="Walsh C.T."/>
            <person name="Wieland-Brown L.C."/>
            <person name="Haas B."/>
            <person name="Nusbaum C."/>
            <person name="Birren B."/>
        </authorList>
    </citation>
    <scope>NUCLEOTIDE SEQUENCE [LARGE SCALE GENOMIC DNA]</scope>
    <source>
        <strain evidence="4">DSM 40736 / JCM 4977 / BCRC 1201 / Tue 494</strain>
    </source>
</reference>
<protein>
    <submittedName>
        <fullName evidence="3">Predicted protein</fullName>
    </submittedName>
</protein>
<dbReference type="InterPro" id="IPR036770">
    <property type="entry name" value="Ankyrin_rpt-contain_sf"/>
</dbReference>
<organism evidence="3 4">
    <name type="scientific">Streptomyces viridochromogenes (strain DSM 40736 / JCM 4977 / BCRC 1201 / Tue 494)</name>
    <dbReference type="NCBI Taxonomy" id="591159"/>
    <lineage>
        <taxon>Bacteria</taxon>
        <taxon>Bacillati</taxon>
        <taxon>Actinomycetota</taxon>
        <taxon>Actinomycetes</taxon>
        <taxon>Kitasatosporales</taxon>
        <taxon>Streptomycetaceae</taxon>
        <taxon>Streptomyces</taxon>
    </lineage>
</organism>
<dbReference type="InterPro" id="IPR016024">
    <property type="entry name" value="ARM-type_fold"/>
</dbReference>
<dbReference type="GO" id="GO:0085020">
    <property type="term" value="P:protein K6-linked ubiquitination"/>
    <property type="evidence" value="ECO:0007669"/>
    <property type="project" value="TreeGrafter"/>
</dbReference>
<dbReference type="AlphaFoldDB" id="D9XFL3"/>
<evidence type="ECO:0000256" key="2">
    <source>
        <dbReference type="ARBA" id="ARBA00023043"/>
    </source>
</evidence>
<dbReference type="HOGENOM" id="CLU_605362_0_0_11"/>
<dbReference type="SUPFAM" id="SSF48403">
    <property type="entry name" value="Ankyrin repeat"/>
    <property type="match status" value="1"/>
</dbReference>
<keyword evidence="4" id="KW-1185">Reference proteome</keyword>
<dbReference type="PANTHER" id="PTHR24171:SF8">
    <property type="entry name" value="BRCA1-ASSOCIATED RING DOMAIN PROTEIN 1"/>
    <property type="match status" value="1"/>
</dbReference>
<dbReference type="Gene3D" id="1.25.10.10">
    <property type="entry name" value="Leucine-rich Repeat Variant"/>
    <property type="match status" value="1"/>
</dbReference>
<dbReference type="GO" id="GO:0004842">
    <property type="term" value="F:ubiquitin-protein transferase activity"/>
    <property type="evidence" value="ECO:0007669"/>
    <property type="project" value="TreeGrafter"/>
</dbReference>
<accession>D9XFL3</accession>
<dbReference type="SUPFAM" id="SSF48371">
    <property type="entry name" value="ARM repeat"/>
    <property type="match status" value="1"/>
</dbReference>
<evidence type="ECO:0000313" key="4">
    <source>
        <dbReference type="Proteomes" id="UP000004184"/>
    </source>
</evidence>
<dbReference type="SMART" id="SM00248">
    <property type="entry name" value="ANK"/>
    <property type="match status" value="2"/>
</dbReference>
<evidence type="ECO:0000313" key="3">
    <source>
        <dbReference type="EMBL" id="EFL32716.1"/>
    </source>
</evidence>
<dbReference type="Pfam" id="PF12796">
    <property type="entry name" value="Ank_2"/>
    <property type="match status" value="1"/>
</dbReference>
<dbReference type="Proteomes" id="UP000004184">
    <property type="component" value="Unassembled WGS sequence"/>
</dbReference>
<gene>
    <name evidence="3" type="ORF">SSQG_03234</name>
</gene>
<dbReference type="InterPro" id="IPR002110">
    <property type="entry name" value="Ankyrin_rpt"/>
</dbReference>
<evidence type="ECO:0000256" key="1">
    <source>
        <dbReference type="ARBA" id="ARBA00022737"/>
    </source>
</evidence>
<dbReference type="eggNOG" id="COG0666">
    <property type="taxonomic scope" value="Bacteria"/>
</dbReference>